<gene>
    <name evidence="10" type="ORF">ABE541_04020</name>
</gene>
<proteinExistence type="inferred from homology"/>
<dbReference type="PANTHER" id="PTHR10277:SF9">
    <property type="entry name" value="2-ISOPROPYLMALATE SYNTHASE 1, CHLOROPLASTIC-RELATED"/>
    <property type="match status" value="1"/>
</dbReference>
<feature type="domain" description="Pyruvate carboxyltransferase" evidence="9">
    <location>
        <begin position="6"/>
        <end position="266"/>
    </location>
</feature>
<dbReference type="SUPFAM" id="SSF51569">
    <property type="entry name" value="Aldolase"/>
    <property type="match status" value="1"/>
</dbReference>
<dbReference type="InterPro" id="IPR002034">
    <property type="entry name" value="AIPM/Hcit_synth_CS"/>
</dbReference>
<keyword evidence="7" id="KW-0464">Manganese</keyword>
<evidence type="ECO:0000256" key="8">
    <source>
        <dbReference type="ARBA" id="ARBA00023304"/>
    </source>
</evidence>
<name>A0ABV0BNT8_9SPHI</name>
<comment type="similarity">
    <text evidence="2">Belongs to the alpha-IPM synthase/homocitrate synthase family. LeuA type 1 subfamily.</text>
</comment>
<organism evidence="10 11">
    <name type="scientific">Sphingobacterium kitahiroshimense</name>
    <dbReference type="NCBI Taxonomy" id="470446"/>
    <lineage>
        <taxon>Bacteria</taxon>
        <taxon>Pseudomonadati</taxon>
        <taxon>Bacteroidota</taxon>
        <taxon>Sphingobacteriia</taxon>
        <taxon>Sphingobacteriales</taxon>
        <taxon>Sphingobacteriaceae</taxon>
        <taxon>Sphingobacterium</taxon>
    </lineage>
</organism>
<accession>A0ABV0BNT8</accession>
<keyword evidence="8" id="KW-0100">Branched-chain amino acid biosynthesis</keyword>
<evidence type="ECO:0000256" key="2">
    <source>
        <dbReference type="ARBA" id="ARBA00009396"/>
    </source>
</evidence>
<evidence type="ECO:0000313" key="10">
    <source>
        <dbReference type="EMBL" id="MEN5376421.1"/>
    </source>
</evidence>
<comment type="caution">
    <text evidence="10">The sequence shown here is derived from an EMBL/GenBank/DDBJ whole genome shotgun (WGS) entry which is preliminary data.</text>
</comment>
<keyword evidence="11" id="KW-1185">Reference proteome</keyword>
<dbReference type="Pfam" id="PF22617">
    <property type="entry name" value="HCS_D2"/>
    <property type="match status" value="1"/>
</dbReference>
<evidence type="ECO:0000256" key="7">
    <source>
        <dbReference type="ARBA" id="ARBA00023211"/>
    </source>
</evidence>
<dbReference type="InterPro" id="IPR050073">
    <property type="entry name" value="2-IPM_HCS-like"/>
</dbReference>
<dbReference type="EC" id="2.3.3.13" evidence="3"/>
<keyword evidence="5" id="KW-0028">Amino-acid biosynthesis</keyword>
<evidence type="ECO:0000256" key="6">
    <source>
        <dbReference type="ARBA" id="ARBA00022679"/>
    </source>
</evidence>
<evidence type="ECO:0000256" key="1">
    <source>
        <dbReference type="ARBA" id="ARBA00004689"/>
    </source>
</evidence>
<dbReference type="InterPro" id="IPR013785">
    <property type="entry name" value="Aldolase_TIM"/>
</dbReference>
<evidence type="ECO:0000256" key="5">
    <source>
        <dbReference type="ARBA" id="ARBA00022605"/>
    </source>
</evidence>
<keyword evidence="6 10" id="KW-0808">Transferase</keyword>
<dbReference type="InterPro" id="IPR000891">
    <property type="entry name" value="PYR_CT"/>
</dbReference>
<dbReference type="Pfam" id="PF00682">
    <property type="entry name" value="HMGL-like"/>
    <property type="match status" value="1"/>
</dbReference>
<dbReference type="Proteomes" id="UP001409291">
    <property type="component" value="Unassembled WGS sequence"/>
</dbReference>
<dbReference type="InterPro" id="IPR054691">
    <property type="entry name" value="LeuA/HCS_post-cat"/>
</dbReference>
<dbReference type="CDD" id="cd07940">
    <property type="entry name" value="DRE_TIM_IPMS"/>
    <property type="match status" value="1"/>
</dbReference>
<dbReference type="PANTHER" id="PTHR10277">
    <property type="entry name" value="HOMOCITRATE SYNTHASE-RELATED"/>
    <property type="match status" value="1"/>
</dbReference>
<evidence type="ECO:0000256" key="4">
    <source>
        <dbReference type="ARBA" id="ARBA00022430"/>
    </source>
</evidence>
<keyword evidence="10" id="KW-0012">Acyltransferase</keyword>
<protein>
    <recommendedName>
        <fullName evidence="3">2-isopropylmalate synthase</fullName>
        <ecNumber evidence="3">2.3.3.13</ecNumber>
    </recommendedName>
</protein>
<dbReference type="RefSeq" id="WP_346580674.1">
    <property type="nucleotide sequence ID" value="NZ_JBDJLH010000001.1"/>
</dbReference>
<dbReference type="GO" id="GO:0003852">
    <property type="term" value="F:2-isopropylmalate synthase activity"/>
    <property type="evidence" value="ECO:0007669"/>
    <property type="project" value="UniProtKB-EC"/>
</dbReference>
<evidence type="ECO:0000313" key="11">
    <source>
        <dbReference type="Proteomes" id="UP001409291"/>
    </source>
</evidence>
<dbReference type="PROSITE" id="PS00816">
    <property type="entry name" value="AIPM_HOMOCIT_SYNTH_2"/>
    <property type="match status" value="1"/>
</dbReference>
<dbReference type="Gene3D" id="3.20.20.70">
    <property type="entry name" value="Aldolase class I"/>
    <property type="match status" value="1"/>
</dbReference>
<keyword evidence="4" id="KW-0432">Leucine biosynthesis</keyword>
<evidence type="ECO:0000259" key="9">
    <source>
        <dbReference type="PROSITE" id="PS50991"/>
    </source>
</evidence>
<dbReference type="Gene3D" id="1.10.238.260">
    <property type="match status" value="1"/>
</dbReference>
<reference evidence="10 11" key="1">
    <citation type="submission" date="2024-04" db="EMBL/GenBank/DDBJ databases">
        <title>WGS of bacteria from Torrens River.</title>
        <authorList>
            <person name="Wyrsch E.R."/>
            <person name="Drigo B."/>
        </authorList>
    </citation>
    <scope>NUCLEOTIDE SEQUENCE [LARGE SCALE GENOMIC DNA]</scope>
    <source>
        <strain evidence="10 11">TWI391</strain>
    </source>
</reference>
<dbReference type="EMBL" id="JBDJNQ010000001">
    <property type="protein sequence ID" value="MEN5376421.1"/>
    <property type="molecule type" value="Genomic_DNA"/>
</dbReference>
<sequence length="384" mass="42272">MNKKKIDIFDTTLRDGEQGPGCLLTLQSKLEIAEQLEFLGVDIIEAGFPVSSPADFKAVQEVSKLIKNAKVCALARARELDIDIAVDALKNAVCPRVQLGIGTSDIHIKNKFNSTRDEILAVAFKMVRYASKKIEEVQFFAEDAGRADNLFLAKMVENVIDAGAKVVNLPDTNGFCTPFEYYEKIKFVIDTVPNIHKAKISVHCHNDLGMATANTIAGLLAGASQAEGTVNGVGERAGNAALEEIIMTLMIKDLPVYTTVNPIYISKLSKMVERAMSNDVQANKAIVGRNAFAHSSGIHQDGVLKDRSNYEIIDPAMIGFELPDLILTARSGRAALKNRMQTLDIQFVEKEFELYYDCFLRLADTKSIVTDADLVDLCHDINKR</sequence>
<dbReference type="PROSITE" id="PS50991">
    <property type="entry name" value="PYR_CT"/>
    <property type="match status" value="1"/>
</dbReference>
<comment type="pathway">
    <text evidence="1">Amino-acid biosynthesis; L-leucine biosynthesis; L-leucine from 3-methyl-2-oxobutanoate: step 1/4.</text>
</comment>
<evidence type="ECO:0000256" key="3">
    <source>
        <dbReference type="ARBA" id="ARBA00012973"/>
    </source>
</evidence>